<reference evidence="1" key="1">
    <citation type="submission" date="2018-04" db="EMBL/GenBank/DDBJ databases">
        <title>Genomes of the Obligate Erwinia dacicola and Facultative Enterobacter sp. OLF Endosymbionts of the Olive Fruit fly, Bactrocera oleae.</title>
        <authorList>
            <person name="Estes A.M."/>
            <person name="Hearn D.J."/>
            <person name="Agarwal S."/>
            <person name="Pierson E.A."/>
            <person name="Dunning-Hotopp J.C."/>
        </authorList>
    </citation>
    <scope>NUCLEOTIDE SEQUENCE [LARGE SCALE GENOMIC DNA]</scope>
    <source>
        <strain evidence="1">Oroville</strain>
    </source>
</reference>
<evidence type="ECO:0000313" key="1">
    <source>
        <dbReference type="EMBL" id="RAP70646.1"/>
    </source>
</evidence>
<proteinExistence type="predicted"/>
<accession>A0A328TS77</accession>
<name>A0A328TS77_9GAMM</name>
<evidence type="ECO:0000313" key="2">
    <source>
        <dbReference type="Proteomes" id="UP000244334"/>
    </source>
</evidence>
<sequence length="38" mass="4213">MPLFITANDDNRHQLIPSARSMIFCCCSPSGAAFRRGK</sequence>
<comment type="caution">
    <text evidence="1">The sequence shown here is derived from an EMBL/GenBank/DDBJ whole genome shotgun (WGS) entry which is preliminary data.</text>
</comment>
<dbReference type="EMBL" id="LJAM02000293">
    <property type="protein sequence ID" value="RAP70646.1"/>
    <property type="molecule type" value="Genomic_DNA"/>
</dbReference>
<keyword evidence="2" id="KW-1185">Reference proteome</keyword>
<dbReference type="AlphaFoldDB" id="A0A328TS77"/>
<gene>
    <name evidence="1" type="ORF">ACZ87_02549</name>
</gene>
<dbReference type="Proteomes" id="UP000244334">
    <property type="component" value="Unassembled WGS sequence"/>
</dbReference>
<organism evidence="1 2">
    <name type="scientific">Candidatus Erwinia dacicola</name>
    <dbReference type="NCBI Taxonomy" id="252393"/>
    <lineage>
        <taxon>Bacteria</taxon>
        <taxon>Pseudomonadati</taxon>
        <taxon>Pseudomonadota</taxon>
        <taxon>Gammaproteobacteria</taxon>
        <taxon>Enterobacterales</taxon>
        <taxon>Erwiniaceae</taxon>
        <taxon>Erwinia</taxon>
    </lineage>
</organism>
<protein>
    <submittedName>
        <fullName evidence="1">Uncharacterized protein</fullName>
    </submittedName>
</protein>